<feature type="signal peptide" evidence="1">
    <location>
        <begin position="1"/>
        <end position="19"/>
    </location>
</feature>
<name>A0A1B8Y1Y6_XENTR</name>
<organism evidence="2">
    <name type="scientific">Xenopus tropicalis</name>
    <name type="common">Western clawed frog</name>
    <name type="synonym">Silurana tropicalis</name>
    <dbReference type="NCBI Taxonomy" id="8364"/>
    <lineage>
        <taxon>Eukaryota</taxon>
        <taxon>Metazoa</taxon>
        <taxon>Chordata</taxon>
        <taxon>Craniata</taxon>
        <taxon>Vertebrata</taxon>
        <taxon>Euteleostomi</taxon>
        <taxon>Amphibia</taxon>
        <taxon>Batrachia</taxon>
        <taxon>Anura</taxon>
        <taxon>Pipoidea</taxon>
        <taxon>Pipidae</taxon>
        <taxon>Xenopodinae</taxon>
        <taxon>Xenopus</taxon>
        <taxon>Silurana</taxon>
    </lineage>
</organism>
<protein>
    <recommendedName>
        <fullName evidence="3">B30.2/SPRY domain-containing protein</fullName>
    </recommendedName>
</protein>
<sequence>MKLLALRLGQSVTLLPVTADYSNMWFGPLETQNGFQTFYCCWTKENIFFRGNLKTAKPGDCPTINQQEPSDISILLEMREIKLHFHRDGMYISPEWGGGGGESLVHTESP</sequence>
<evidence type="ECO:0008006" key="3">
    <source>
        <dbReference type="Google" id="ProtNLM"/>
    </source>
</evidence>
<reference evidence="2" key="1">
    <citation type="submission" date="2009-11" db="EMBL/GenBank/DDBJ databases">
        <authorList>
            <consortium name="US DOE Joint Genome Institute (JGI-PGF)"/>
            <person name="Ottilar R."/>
            <person name="Schmutz J."/>
            <person name="Salamov A."/>
            <person name="Cheng J.F."/>
            <person name="Lucas S."/>
            <person name="Pitluck S."/>
            <person name="Gundlach H."/>
            <person name="Guo Y."/>
            <person name="Haberer G."/>
            <person name="Nasrallah J."/>
            <person name="Mayer K.F.X."/>
            <person name="van de Peer Y."/>
            <person name="Weigel D."/>
            <person name="Grigoriev I.V."/>
        </authorList>
    </citation>
    <scope>NUCLEOTIDE SEQUENCE</scope>
    <source>
        <strain evidence="2">Nigerian</strain>
    </source>
</reference>
<dbReference type="AlphaFoldDB" id="A0A1B8Y1Y6"/>
<dbReference type="EMBL" id="KV460546">
    <property type="protein sequence ID" value="OCA16946.1"/>
    <property type="molecule type" value="Genomic_DNA"/>
</dbReference>
<evidence type="ECO:0000256" key="1">
    <source>
        <dbReference type="SAM" id="SignalP"/>
    </source>
</evidence>
<proteinExistence type="predicted"/>
<reference evidence="2" key="2">
    <citation type="journal article" date="2010" name="Science">
        <title>The genome of the Western clawed frog Xenopus tropicalis.</title>
        <authorList>
            <person name="Hellsten U."/>
            <person name="Harland R.M."/>
            <person name="Gilchrist M.J."/>
            <person name="Hendrix D."/>
            <person name="Jurka J."/>
            <person name="Kapitonov V."/>
            <person name="Ovcharenko I."/>
            <person name="Putnam N.H."/>
            <person name="Shu S."/>
            <person name="Taher L."/>
            <person name="Blitz I.L."/>
            <person name="Blumberg B."/>
            <person name="Dichmann D.S."/>
            <person name="Dubchak I."/>
            <person name="Amaya E."/>
            <person name="Detter J.C."/>
            <person name="Fletcher R."/>
            <person name="Gerhard D.S."/>
            <person name="Goodstein D."/>
            <person name="Graves T."/>
            <person name="Grigoriev I.V."/>
            <person name="Grimwood J."/>
            <person name="Kawashima T."/>
            <person name="Lindquist E."/>
            <person name="Lucas S.M."/>
            <person name="Mead P.E."/>
            <person name="Mitros T."/>
            <person name="Ogino H."/>
            <person name="Ohta Y."/>
            <person name="Poliakov A.V."/>
            <person name="Pollet N."/>
            <person name="Robert J."/>
            <person name="Salamov A."/>
            <person name="Sater A.K."/>
            <person name="Schmutz J."/>
            <person name="Terry A."/>
            <person name="Vize P.D."/>
            <person name="Warren W.C."/>
            <person name="Wells D."/>
            <person name="Wills A."/>
            <person name="Wilson R.K."/>
            <person name="Zimmerman L.B."/>
            <person name="Zorn A.M."/>
            <person name="Grainger R."/>
            <person name="Grammer T."/>
            <person name="Khokha M.K."/>
            <person name="Richardson P.M."/>
            <person name="Rokhsar D.S."/>
        </authorList>
    </citation>
    <scope>NUCLEOTIDE SEQUENCE [LARGE SCALE GENOMIC DNA]</scope>
    <source>
        <strain evidence="2">Nigerian</strain>
    </source>
</reference>
<accession>A0A1B8Y1Y6</accession>
<feature type="chain" id="PRO_5008619460" description="B30.2/SPRY domain-containing protein" evidence="1">
    <location>
        <begin position="20"/>
        <end position="110"/>
    </location>
</feature>
<keyword evidence="1" id="KW-0732">Signal</keyword>
<gene>
    <name evidence="2" type="ORF">XENTR_v90027705mg</name>
</gene>
<evidence type="ECO:0000313" key="2">
    <source>
        <dbReference type="EMBL" id="OCA16946.1"/>
    </source>
</evidence>
<reference evidence="2" key="3">
    <citation type="submission" date="2016-05" db="EMBL/GenBank/DDBJ databases">
        <title>WGS assembly of Xenopus tropicalis.</title>
        <authorList>
            <person name="Sessions A."/>
            <person name="Jenkins J."/>
            <person name="Mitros T."/>
            <person name="Lyons J.T."/>
            <person name="Dichmann D.S."/>
            <person name="Robert J."/>
            <person name="Harland R.M."/>
            <person name="Rokhsar D.S."/>
        </authorList>
    </citation>
    <scope>NUCLEOTIDE SEQUENCE</scope>
    <source>
        <strain evidence="2">Nigerian</strain>
    </source>
</reference>